<dbReference type="Gene3D" id="3.40.190.10">
    <property type="entry name" value="Periplasmic binding protein-like II"/>
    <property type="match status" value="2"/>
</dbReference>
<evidence type="ECO:0000313" key="3">
    <source>
        <dbReference type="EMBL" id="QTA79311.1"/>
    </source>
</evidence>
<dbReference type="SUPFAM" id="SSF53850">
    <property type="entry name" value="Periplasmic binding protein-like II"/>
    <property type="match status" value="1"/>
</dbReference>
<proteinExistence type="predicted"/>
<name>A0A975B5T3_9BACT</name>
<reference evidence="3" key="1">
    <citation type="journal article" date="2021" name="Microb. Physiol.">
        <title>Proteogenomic Insights into the Physiology of Marine, Sulfate-Reducing, Filamentous Desulfonema limicola and Desulfonema magnum.</title>
        <authorList>
            <person name="Schnaars V."/>
            <person name="Wohlbrand L."/>
            <person name="Scheve S."/>
            <person name="Hinrichs C."/>
            <person name="Reinhardt R."/>
            <person name="Rabus R."/>
        </authorList>
    </citation>
    <scope>NUCLEOTIDE SEQUENCE</scope>
    <source>
        <strain evidence="3">5ac10</strain>
    </source>
</reference>
<evidence type="ECO:0000259" key="2">
    <source>
        <dbReference type="Pfam" id="PF12849"/>
    </source>
</evidence>
<dbReference type="Pfam" id="PF12849">
    <property type="entry name" value="PBP_like_2"/>
    <property type="match status" value="1"/>
</dbReference>
<keyword evidence="4" id="KW-1185">Reference proteome</keyword>
<dbReference type="InterPro" id="IPR050811">
    <property type="entry name" value="Phosphate_ABC_transporter"/>
</dbReference>
<organism evidence="3 4">
    <name type="scientific">Desulfonema limicola</name>
    <dbReference type="NCBI Taxonomy" id="45656"/>
    <lineage>
        <taxon>Bacteria</taxon>
        <taxon>Pseudomonadati</taxon>
        <taxon>Thermodesulfobacteriota</taxon>
        <taxon>Desulfobacteria</taxon>
        <taxon>Desulfobacterales</taxon>
        <taxon>Desulfococcaceae</taxon>
        <taxon>Desulfonema</taxon>
    </lineage>
</organism>
<sequence length="263" mass="29217">MKKINVILIALVFFCVFLKPVMAEKIHVVGTGSGMYLLRDIAEQFNKNNLDIKIIVPESIGSGGGIKSVGADQFLIGRVARDIKEKEKHFNLTYQPFAKLPVVFFLHRGTGVTDLSPRQICDIYSGKITNWQEVGGINQKIRIIRREPGDSSLEVLTASFPGFKDIEITSKSKTTFSDQETIKLAEKTKGTIAFGTYGDAIKYDVDILSINSIKPFDAAYPYTGTIALIYKEKNNIGNIRKFTDFIKTPVVKDIVKKSGGLPF</sequence>
<dbReference type="Proteomes" id="UP000663720">
    <property type="component" value="Chromosome"/>
</dbReference>
<dbReference type="InterPro" id="IPR024370">
    <property type="entry name" value="PBP_domain"/>
</dbReference>
<accession>A0A975B5T3</accession>
<dbReference type="RefSeq" id="WP_207691077.1">
    <property type="nucleotide sequence ID" value="NZ_CP061799.1"/>
</dbReference>
<dbReference type="EMBL" id="CP061799">
    <property type="protein sequence ID" value="QTA79311.1"/>
    <property type="molecule type" value="Genomic_DNA"/>
</dbReference>
<dbReference type="AlphaFoldDB" id="A0A975B5T3"/>
<feature type="domain" description="PBP" evidence="2">
    <location>
        <begin position="24"/>
        <end position="246"/>
    </location>
</feature>
<keyword evidence="1" id="KW-0732">Signal</keyword>
<dbReference type="PANTHER" id="PTHR30570:SF1">
    <property type="entry name" value="PHOSPHATE-BINDING PROTEIN PSTS"/>
    <property type="match status" value="1"/>
</dbReference>
<dbReference type="KEGG" id="dli:dnl_15690"/>
<protein>
    <submittedName>
        <fullName evidence="3">Periplasmic binding domain-containing protein</fullName>
    </submittedName>
</protein>
<gene>
    <name evidence="3" type="ORF">dnl_15690</name>
</gene>
<evidence type="ECO:0000256" key="1">
    <source>
        <dbReference type="ARBA" id="ARBA00022729"/>
    </source>
</evidence>
<evidence type="ECO:0000313" key="4">
    <source>
        <dbReference type="Proteomes" id="UP000663720"/>
    </source>
</evidence>
<dbReference type="PANTHER" id="PTHR30570">
    <property type="entry name" value="PERIPLASMIC PHOSPHATE BINDING COMPONENT OF PHOSPHATE ABC TRANSPORTER"/>
    <property type="match status" value="1"/>
</dbReference>